<dbReference type="AlphaFoldDB" id="A0AAV4TPD1"/>
<dbReference type="Proteomes" id="UP001054945">
    <property type="component" value="Unassembled WGS sequence"/>
</dbReference>
<accession>A0AAV4TPD1</accession>
<evidence type="ECO:0008006" key="3">
    <source>
        <dbReference type="Google" id="ProtNLM"/>
    </source>
</evidence>
<evidence type="ECO:0000313" key="1">
    <source>
        <dbReference type="EMBL" id="GIY48443.1"/>
    </source>
</evidence>
<gene>
    <name evidence="1" type="ORF">CEXT_259931</name>
</gene>
<reference evidence="1 2" key="1">
    <citation type="submission" date="2021-06" db="EMBL/GenBank/DDBJ databases">
        <title>Caerostris extrusa draft genome.</title>
        <authorList>
            <person name="Kono N."/>
            <person name="Arakawa K."/>
        </authorList>
    </citation>
    <scope>NUCLEOTIDE SEQUENCE [LARGE SCALE GENOMIC DNA]</scope>
</reference>
<protein>
    <recommendedName>
        <fullName evidence="3">Transposase</fullName>
    </recommendedName>
</protein>
<sequence>MVYRVEQLIRLPREISIASIANRSVEMTDDLWAMAASIIAAAHTKVRKEKYGVIPGAWKIVLANQKWPNTVVSIKAKTESMTSN</sequence>
<name>A0AAV4TPD1_CAEEX</name>
<keyword evidence="2" id="KW-1185">Reference proteome</keyword>
<comment type="caution">
    <text evidence="1">The sequence shown here is derived from an EMBL/GenBank/DDBJ whole genome shotgun (WGS) entry which is preliminary data.</text>
</comment>
<dbReference type="EMBL" id="BPLR01011714">
    <property type="protein sequence ID" value="GIY48443.1"/>
    <property type="molecule type" value="Genomic_DNA"/>
</dbReference>
<proteinExistence type="predicted"/>
<organism evidence="1 2">
    <name type="scientific">Caerostris extrusa</name>
    <name type="common">Bark spider</name>
    <name type="synonym">Caerostris bankana</name>
    <dbReference type="NCBI Taxonomy" id="172846"/>
    <lineage>
        <taxon>Eukaryota</taxon>
        <taxon>Metazoa</taxon>
        <taxon>Ecdysozoa</taxon>
        <taxon>Arthropoda</taxon>
        <taxon>Chelicerata</taxon>
        <taxon>Arachnida</taxon>
        <taxon>Araneae</taxon>
        <taxon>Araneomorphae</taxon>
        <taxon>Entelegynae</taxon>
        <taxon>Araneoidea</taxon>
        <taxon>Araneidae</taxon>
        <taxon>Caerostris</taxon>
    </lineage>
</organism>
<evidence type="ECO:0000313" key="2">
    <source>
        <dbReference type="Proteomes" id="UP001054945"/>
    </source>
</evidence>